<protein>
    <submittedName>
        <fullName evidence="1">Uncharacterized protein</fullName>
    </submittedName>
</protein>
<sequence>MNPTDLPLMHQVCLHLPPASLFLIHSCLVHKTVCNGVRKKHFLCKDLGGVEESSSRTGLFRHWQKLHRSIFYVSRQSKSIQVNNTILVSTLCRQSFRKLSLFSHGYDVSDTIWPSNGMQNEVEIILCRHQVVDPDLFHVSSTLCFLVMWSYTVRLTSANAGQLKAKHPRSTKFKVNDNEAKSKQGVADYFDEWPSKNQTPCYSQTMRFRSQCPVVSHFVNCRFFPTGMTCGDTHESWNAE</sequence>
<reference evidence="1 2" key="1">
    <citation type="submission" date="2024-02" db="EMBL/GenBank/DDBJ databases">
        <authorList>
            <person name="Daric V."/>
            <person name="Darras S."/>
        </authorList>
    </citation>
    <scope>NUCLEOTIDE SEQUENCE [LARGE SCALE GENOMIC DNA]</scope>
</reference>
<evidence type="ECO:0000313" key="2">
    <source>
        <dbReference type="Proteomes" id="UP001642483"/>
    </source>
</evidence>
<gene>
    <name evidence="1" type="ORF">CVLEPA_LOCUS22836</name>
</gene>
<name>A0ABP0GEI8_CLALP</name>
<keyword evidence="2" id="KW-1185">Reference proteome</keyword>
<evidence type="ECO:0000313" key="1">
    <source>
        <dbReference type="EMBL" id="CAK8690202.1"/>
    </source>
</evidence>
<dbReference type="EMBL" id="CAWYQH010000114">
    <property type="protein sequence ID" value="CAK8690202.1"/>
    <property type="molecule type" value="Genomic_DNA"/>
</dbReference>
<dbReference type="Proteomes" id="UP001642483">
    <property type="component" value="Unassembled WGS sequence"/>
</dbReference>
<comment type="caution">
    <text evidence="1">The sequence shown here is derived from an EMBL/GenBank/DDBJ whole genome shotgun (WGS) entry which is preliminary data.</text>
</comment>
<organism evidence="1 2">
    <name type="scientific">Clavelina lepadiformis</name>
    <name type="common">Light-bulb sea squirt</name>
    <name type="synonym">Ascidia lepadiformis</name>
    <dbReference type="NCBI Taxonomy" id="159417"/>
    <lineage>
        <taxon>Eukaryota</taxon>
        <taxon>Metazoa</taxon>
        <taxon>Chordata</taxon>
        <taxon>Tunicata</taxon>
        <taxon>Ascidiacea</taxon>
        <taxon>Aplousobranchia</taxon>
        <taxon>Clavelinidae</taxon>
        <taxon>Clavelina</taxon>
    </lineage>
</organism>
<proteinExistence type="predicted"/>
<accession>A0ABP0GEI8</accession>